<keyword evidence="7 9" id="KW-0472">Membrane</keyword>
<keyword evidence="6" id="KW-0807">Transducer</keyword>
<dbReference type="GO" id="GO:0005886">
    <property type="term" value="C:plasma membrane"/>
    <property type="evidence" value="ECO:0007669"/>
    <property type="project" value="UniProtKB-SubCell"/>
</dbReference>
<evidence type="ECO:0000259" key="10">
    <source>
        <dbReference type="PROSITE" id="PS50262"/>
    </source>
</evidence>
<dbReference type="EMBL" id="VXAM01001792">
    <property type="protein sequence ID" value="NXK00645.1"/>
    <property type="molecule type" value="Genomic_DNA"/>
</dbReference>
<feature type="domain" description="G-protein coupled receptors family 1 profile" evidence="10">
    <location>
        <begin position="39"/>
        <end position="83"/>
    </location>
</feature>
<dbReference type="AlphaFoldDB" id="A0A7L0G0N1"/>
<dbReference type="Pfam" id="PF00001">
    <property type="entry name" value="7tm_1"/>
    <property type="match status" value="1"/>
</dbReference>
<keyword evidence="5 9" id="KW-1133">Transmembrane helix</keyword>
<dbReference type="GO" id="GO:0007608">
    <property type="term" value="P:sensory perception of smell"/>
    <property type="evidence" value="ECO:0007669"/>
    <property type="project" value="UniProtKB-KW"/>
</dbReference>
<name>A0A7L0G0N1_CORCN</name>
<comment type="caution">
    <text evidence="11">The sequence shown here is derived from an EMBL/GenBank/DDBJ whole genome shotgun (WGS) entry which is preliminary data.</text>
</comment>
<feature type="transmembrane region" description="Helical" evidence="9">
    <location>
        <begin position="56"/>
        <end position="76"/>
    </location>
</feature>
<keyword evidence="4" id="KW-0716">Sensory transduction</keyword>
<keyword evidence="12" id="KW-1185">Reference proteome</keyword>
<keyword evidence="4" id="KW-0552">Olfaction</keyword>
<protein>
    <submittedName>
        <fullName evidence="11">O14I1 protein</fullName>
    </submittedName>
</protein>
<evidence type="ECO:0000256" key="6">
    <source>
        <dbReference type="ARBA" id="ARBA00023040"/>
    </source>
</evidence>
<evidence type="ECO:0000256" key="4">
    <source>
        <dbReference type="ARBA" id="ARBA00022725"/>
    </source>
</evidence>
<evidence type="ECO:0000313" key="11">
    <source>
        <dbReference type="EMBL" id="NXK00645.1"/>
    </source>
</evidence>
<proteinExistence type="predicted"/>
<dbReference type="InterPro" id="IPR050516">
    <property type="entry name" value="Olfactory_GPCR"/>
</dbReference>
<feature type="non-terminal residue" evidence="11">
    <location>
        <position position="83"/>
    </location>
</feature>
<sequence>MSNQSTVTEFLLLGFSDIQELQIFHFMVFLGIYLAAVVGNFLIVVVIAVNNHLHTPMYFFLMNLSILDISTISVTLPKSMANF</sequence>
<dbReference type="PRINTS" id="PR00237">
    <property type="entry name" value="GPCRRHODOPSN"/>
</dbReference>
<keyword evidence="6" id="KW-0297">G-protein coupled receptor</keyword>
<feature type="non-terminal residue" evidence="11">
    <location>
        <position position="1"/>
    </location>
</feature>
<keyword evidence="8" id="KW-0675">Receptor</keyword>
<dbReference type="InterPro" id="IPR017452">
    <property type="entry name" value="GPCR_Rhodpsn_7TM"/>
</dbReference>
<evidence type="ECO:0000256" key="5">
    <source>
        <dbReference type="ARBA" id="ARBA00022989"/>
    </source>
</evidence>
<accession>A0A7L0G0N1</accession>
<reference evidence="11 12" key="1">
    <citation type="submission" date="2019-09" db="EMBL/GenBank/DDBJ databases">
        <title>Bird 10,000 Genomes (B10K) Project - Family phase.</title>
        <authorList>
            <person name="Zhang G."/>
        </authorList>
    </citation>
    <scope>NUCLEOTIDE SEQUENCE [LARGE SCALE GENOMIC DNA]</scope>
    <source>
        <strain evidence="11">B10K-DU-011-20</strain>
        <tissue evidence="11">Muscle</tissue>
    </source>
</reference>
<dbReference type="OrthoDB" id="5967898at2759"/>
<dbReference type="PROSITE" id="PS50262">
    <property type="entry name" value="G_PROTEIN_RECEP_F1_2"/>
    <property type="match status" value="1"/>
</dbReference>
<gene>
    <name evidence="11" type="primary">Or14i1_0</name>
    <name evidence="11" type="ORF">CORCON_R15616</name>
</gene>
<dbReference type="SUPFAM" id="SSF81321">
    <property type="entry name" value="Family A G protein-coupled receptor-like"/>
    <property type="match status" value="1"/>
</dbReference>
<evidence type="ECO:0000256" key="3">
    <source>
        <dbReference type="ARBA" id="ARBA00022692"/>
    </source>
</evidence>
<evidence type="ECO:0000313" key="12">
    <source>
        <dbReference type="Proteomes" id="UP000526942"/>
    </source>
</evidence>
<keyword evidence="2" id="KW-1003">Cell membrane</keyword>
<evidence type="ECO:0000256" key="9">
    <source>
        <dbReference type="SAM" id="Phobius"/>
    </source>
</evidence>
<dbReference type="GO" id="GO:0004930">
    <property type="term" value="F:G protein-coupled receptor activity"/>
    <property type="evidence" value="ECO:0007669"/>
    <property type="project" value="UniProtKB-KW"/>
</dbReference>
<organism evidence="11 12">
    <name type="scientific">Corythaixoides concolor</name>
    <name type="common">Grey go-away-bird</name>
    <dbReference type="NCBI Taxonomy" id="103956"/>
    <lineage>
        <taxon>Eukaryota</taxon>
        <taxon>Metazoa</taxon>
        <taxon>Chordata</taxon>
        <taxon>Craniata</taxon>
        <taxon>Vertebrata</taxon>
        <taxon>Euteleostomi</taxon>
        <taxon>Archelosauria</taxon>
        <taxon>Archosauria</taxon>
        <taxon>Dinosauria</taxon>
        <taxon>Saurischia</taxon>
        <taxon>Theropoda</taxon>
        <taxon>Coelurosauria</taxon>
        <taxon>Aves</taxon>
        <taxon>Neognathae</taxon>
        <taxon>Neoaves</taxon>
        <taxon>Otidimorphae</taxon>
        <taxon>Musophagiformes</taxon>
        <taxon>Musophagidae</taxon>
        <taxon>Corythaixoides</taxon>
    </lineage>
</organism>
<evidence type="ECO:0000256" key="8">
    <source>
        <dbReference type="ARBA" id="ARBA00023170"/>
    </source>
</evidence>
<dbReference type="Gene3D" id="1.20.1070.10">
    <property type="entry name" value="Rhodopsin 7-helix transmembrane proteins"/>
    <property type="match status" value="1"/>
</dbReference>
<evidence type="ECO:0000256" key="7">
    <source>
        <dbReference type="ARBA" id="ARBA00023136"/>
    </source>
</evidence>
<comment type="subcellular location">
    <subcellularLocation>
        <location evidence="1">Cell membrane</location>
        <topology evidence="1">Multi-pass membrane protein</topology>
    </subcellularLocation>
</comment>
<keyword evidence="3 9" id="KW-0812">Transmembrane</keyword>
<dbReference type="PANTHER" id="PTHR26452">
    <property type="entry name" value="OLFACTORY RECEPTOR"/>
    <property type="match status" value="1"/>
</dbReference>
<feature type="transmembrane region" description="Helical" evidence="9">
    <location>
        <begin position="23"/>
        <end position="49"/>
    </location>
</feature>
<dbReference type="InterPro" id="IPR000276">
    <property type="entry name" value="GPCR_Rhodpsn"/>
</dbReference>
<evidence type="ECO:0000256" key="2">
    <source>
        <dbReference type="ARBA" id="ARBA00022475"/>
    </source>
</evidence>
<dbReference type="Proteomes" id="UP000526942">
    <property type="component" value="Unassembled WGS sequence"/>
</dbReference>
<evidence type="ECO:0000256" key="1">
    <source>
        <dbReference type="ARBA" id="ARBA00004651"/>
    </source>
</evidence>